<evidence type="ECO:0000256" key="5">
    <source>
        <dbReference type="SAM" id="MobiDB-lite"/>
    </source>
</evidence>
<reference evidence="7 8" key="1">
    <citation type="submission" date="2021-11" db="EMBL/GenBank/DDBJ databases">
        <title>Black yeast isolated from Biological Soil Crust.</title>
        <authorList>
            <person name="Kurbessoian T."/>
        </authorList>
    </citation>
    <scope>NUCLEOTIDE SEQUENCE [LARGE SCALE GENOMIC DNA]</scope>
    <source>
        <strain evidence="7 8">CCFEE 5522</strain>
    </source>
</reference>
<feature type="zinc finger region" description="C3H1-type" evidence="4">
    <location>
        <begin position="1056"/>
        <end position="1083"/>
    </location>
</feature>
<keyword evidence="8" id="KW-1185">Reference proteome</keyword>
<keyword evidence="3 4" id="KW-0862">Zinc</keyword>
<feature type="region of interest" description="Disordered" evidence="5">
    <location>
        <begin position="743"/>
        <end position="762"/>
    </location>
</feature>
<feature type="compositionally biased region" description="Low complexity" evidence="5">
    <location>
        <begin position="889"/>
        <end position="904"/>
    </location>
</feature>
<dbReference type="EMBL" id="JAVFHQ010000073">
    <property type="protein sequence ID" value="KAK4540156.1"/>
    <property type="molecule type" value="Genomic_DNA"/>
</dbReference>
<dbReference type="SMART" id="SM00356">
    <property type="entry name" value="ZnF_C3H1"/>
    <property type="match status" value="1"/>
</dbReference>
<evidence type="ECO:0000313" key="7">
    <source>
        <dbReference type="EMBL" id="KAK4540156.1"/>
    </source>
</evidence>
<feature type="compositionally biased region" description="Polar residues" evidence="5">
    <location>
        <begin position="524"/>
        <end position="550"/>
    </location>
</feature>
<evidence type="ECO:0000256" key="2">
    <source>
        <dbReference type="ARBA" id="ARBA00022771"/>
    </source>
</evidence>
<feature type="region of interest" description="Disordered" evidence="5">
    <location>
        <begin position="524"/>
        <end position="575"/>
    </location>
</feature>
<evidence type="ECO:0000259" key="6">
    <source>
        <dbReference type="PROSITE" id="PS50103"/>
    </source>
</evidence>
<feature type="region of interest" description="Disordered" evidence="5">
    <location>
        <begin position="305"/>
        <end position="350"/>
    </location>
</feature>
<protein>
    <recommendedName>
        <fullName evidence="6">C3H1-type domain-containing protein</fullName>
    </recommendedName>
</protein>
<gene>
    <name evidence="7" type="ORF">LTR36_009742</name>
</gene>
<dbReference type="SUPFAM" id="SSF90229">
    <property type="entry name" value="CCCH zinc finger"/>
    <property type="match status" value="1"/>
</dbReference>
<feature type="compositionally biased region" description="Acidic residues" evidence="5">
    <location>
        <begin position="320"/>
        <end position="337"/>
    </location>
</feature>
<feature type="compositionally biased region" description="Basic and acidic residues" evidence="5">
    <location>
        <begin position="690"/>
        <end position="713"/>
    </location>
</feature>
<feature type="region of interest" description="Disordered" evidence="5">
    <location>
        <begin position="849"/>
        <end position="869"/>
    </location>
</feature>
<feature type="compositionally biased region" description="Basic and acidic residues" evidence="5">
    <location>
        <begin position="750"/>
        <end position="759"/>
    </location>
</feature>
<keyword evidence="1 4" id="KW-0479">Metal-binding</keyword>
<accession>A0AAV9J580</accession>
<feature type="compositionally biased region" description="Low complexity" evidence="5">
    <location>
        <begin position="610"/>
        <end position="622"/>
    </location>
</feature>
<feature type="compositionally biased region" description="Polar residues" evidence="5">
    <location>
        <begin position="69"/>
        <end position="82"/>
    </location>
</feature>
<evidence type="ECO:0000256" key="3">
    <source>
        <dbReference type="ARBA" id="ARBA00022833"/>
    </source>
</evidence>
<feature type="region of interest" description="Disordered" evidence="5">
    <location>
        <begin position="778"/>
        <end position="798"/>
    </location>
</feature>
<feature type="domain" description="C3H1-type" evidence="6">
    <location>
        <begin position="1056"/>
        <end position="1083"/>
    </location>
</feature>
<dbReference type="Gene3D" id="4.10.1000.10">
    <property type="entry name" value="Zinc finger, CCCH-type"/>
    <property type="match status" value="1"/>
</dbReference>
<evidence type="ECO:0000256" key="1">
    <source>
        <dbReference type="ARBA" id="ARBA00022723"/>
    </source>
</evidence>
<proteinExistence type="predicted"/>
<comment type="caution">
    <text evidence="7">The sequence shown here is derived from an EMBL/GenBank/DDBJ whole genome shotgun (WGS) entry which is preliminary data.</text>
</comment>
<feature type="region of interest" description="Disordered" evidence="5">
    <location>
        <begin position="602"/>
        <end position="662"/>
    </location>
</feature>
<feature type="region of interest" description="Disordered" evidence="5">
    <location>
        <begin position="690"/>
        <end position="718"/>
    </location>
</feature>
<feature type="compositionally biased region" description="Acidic residues" evidence="5">
    <location>
        <begin position="778"/>
        <end position="787"/>
    </location>
</feature>
<dbReference type="GO" id="GO:0008270">
    <property type="term" value="F:zinc ion binding"/>
    <property type="evidence" value="ECO:0007669"/>
    <property type="project" value="UniProtKB-KW"/>
</dbReference>
<dbReference type="PROSITE" id="PS50103">
    <property type="entry name" value="ZF_C3H1"/>
    <property type="match status" value="1"/>
</dbReference>
<organism evidence="7 8">
    <name type="scientific">Oleoguttula mirabilis</name>
    <dbReference type="NCBI Taxonomy" id="1507867"/>
    <lineage>
        <taxon>Eukaryota</taxon>
        <taxon>Fungi</taxon>
        <taxon>Dikarya</taxon>
        <taxon>Ascomycota</taxon>
        <taxon>Pezizomycotina</taxon>
        <taxon>Dothideomycetes</taxon>
        <taxon>Dothideomycetidae</taxon>
        <taxon>Mycosphaerellales</taxon>
        <taxon>Teratosphaeriaceae</taxon>
        <taxon>Oleoguttula</taxon>
    </lineage>
</organism>
<keyword evidence="2 4" id="KW-0863">Zinc-finger</keyword>
<name>A0AAV9J580_9PEZI</name>
<feature type="region of interest" description="Disordered" evidence="5">
    <location>
        <begin position="69"/>
        <end position="112"/>
    </location>
</feature>
<dbReference type="AlphaFoldDB" id="A0AAV9J580"/>
<feature type="region of interest" description="Disordered" evidence="5">
    <location>
        <begin position="884"/>
        <end position="904"/>
    </location>
</feature>
<sequence length="1085" mass="118657">MDQLPHSNAGYDSLFPADSQQYHAYDSSFLNTTDQAFNEASWGVNASSNYPSQSRAQPALPQGWQQNANHLSANSTHGNLNGQAPPIPYGRSLSHSPAPFAQNPYGSFGNQQNFQYGQAQYDPALFNPSTTGQGFNSSYATYAGQPQTLGTIAPQALEHEARTPTTSGNIYDGMNYGQNAFGQTRAAKAPGTANIDQNALVATIPKSNDAGYLSVINFDQMVRATNSERMSNYVNIGKQTYEWPVNRPTSLPQHLPRRSKNDLRKLAGNDTVLLAKIGKKTIMKERPFTLVSNIARPLNAVHGPGSLQIRYEGDSSSSEESSDDDDDSSYTSEEDLEGSPLPNKRPDSPKEAVEYDTIKALWRPKRKAVDSASLKQGIVDFWEIVKTIRDRWKIDAAAVTEAEVKKRIGELPLLKSRVKDQRDMIESAFRAALKHGHRSVVELLGENQALVFLCYQFLLDRFKDDDLNGPLSRVTLELMTLFTTLNNLTLEKTHIVKVLPRYMKKGDAKTQFYAKRIAANAATASKEQVAAPQTSRAPSTVNASNAASPTSKRREPEPVAGIKRPSSNAGDGGAQKKLATGLAKTNGVSSVAKPGGIVKKVATSGEASRPSAAPSTSATKTKQVTAKPSSFFSSLQSVKRPGTSIKTGAPAPAAGTKQAERKAIPTTTISSNFAAKPVFSFAETMANLAKPKEQKPVAKPEKELPPETSEQKAKRLRKEARRTLHVAFKLGEELEEVRYFTHDPDEEMGHDDSQMRDVSDAGGEGRALKLHHDMMDVDADEEDDREEQEQKLVEFKPPTAIDFSEVELEERKRNYSKYGGGELVPDSAERAAREQYEADTLIVFYADAKDIPPNPREPNDPFNGSQATEGKTFGAMDAKLVARAKQRNAARPQPYYSQQQQAQPLSSNAAFDLSRYLSQQPAAQPVAQQPQATTNIDIQSILANLQQQTFPLQVQQQPHAQPIMSFGAPTPQAPSMMAPQPAPHANGQAPDLAAILASFQQPGAAQAPQMGAFGGAPGAPPMMGFTPQMMQQQQAANDAAERERMRWRDQGDKNKFFKTKVCRYWEEGRCMKGDGCTYLHEKPAA</sequence>
<feature type="compositionally biased region" description="Polar residues" evidence="5">
    <location>
        <begin position="623"/>
        <end position="637"/>
    </location>
</feature>
<dbReference type="InterPro" id="IPR036855">
    <property type="entry name" value="Znf_CCCH_sf"/>
</dbReference>
<dbReference type="InterPro" id="IPR000571">
    <property type="entry name" value="Znf_CCCH"/>
</dbReference>
<dbReference type="Proteomes" id="UP001324427">
    <property type="component" value="Unassembled WGS sequence"/>
</dbReference>
<evidence type="ECO:0000256" key="4">
    <source>
        <dbReference type="PROSITE-ProRule" id="PRU00723"/>
    </source>
</evidence>
<evidence type="ECO:0000313" key="8">
    <source>
        <dbReference type="Proteomes" id="UP001324427"/>
    </source>
</evidence>